<feature type="transmembrane region" description="Helical" evidence="2">
    <location>
        <begin position="118"/>
        <end position="138"/>
    </location>
</feature>
<evidence type="ECO:0000256" key="2">
    <source>
        <dbReference type="SAM" id="Phobius"/>
    </source>
</evidence>
<feature type="compositionally biased region" description="Basic and acidic residues" evidence="1">
    <location>
        <begin position="359"/>
        <end position="372"/>
    </location>
</feature>
<dbReference type="RefSeq" id="WP_278476998.1">
    <property type="nucleotide sequence ID" value="NZ_JABZRE010000002.1"/>
</dbReference>
<feature type="transmembrane region" description="Helical" evidence="2">
    <location>
        <begin position="165"/>
        <end position="182"/>
    </location>
</feature>
<sequence length="403" mass="46819">MENHINNSMHNTDNPVTLFGLNSKLIFRGLLFYAGSVTTAFLVAQFLMSLLTINLSFYFEIIPTIKGIAFLFLVASFIDILIKTAIKAQKLSTSELPSNTMRDSLEILKTFSIRKVKWISFLLGIIMIPFDLLFLFSAKAFETSDQYATVRDVLYHNNVMISNNYYFLFVFISVASWIYLATNKSVYENEIVNREDFEINPESIKELHNSVISKDWENKVLKLLFKPVYHDLIRVYKLEERYERPGTNDSEMQITYKVHAETVSGIPLRPTDIIVRFYEETSEKLMHELEITTYNNDDNNVKDEGLETESNKELEASKSKINLSEISEAISEKQKTLLEQKSLQESRLRELKLAEKRDERSQFGKSILEKRKSVNQFSNQNSNKKQRKGFGKVNPRKQFNRKG</sequence>
<feature type="compositionally biased region" description="Low complexity" evidence="1">
    <location>
        <begin position="374"/>
        <end position="383"/>
    </location>
</feature>
<feature type="region of interest" description="Disordered" evidence="1">
    <location>
        <begin position="359"/>
        <end position="403"/>
    </location>
</feature>
<evidence type="ECO:0000313" key="3">
    <source>
        <dbReference type="EMBL" id="MBF1306429.1"/>
    </source>
</evidence>
<dbReference type="EMBL" id="JABZRE010000002">
    <property type="protein sequence ID" value="MBF1306429.1"/>
    <property type="molecule type" value="Genomic_DNA"/>
</dbReference>
<proteinExistence type="predicted"/>
<gene>
    <name evidence="3" type="ORF">HXM94_01380</name>
</gene>
<feature type="transmembrane region" description="Helical" evidence="2">
    <location>
        <begin position="57"/>
        <end position="82"/>
    </location>
</feature>
<keyword evidence="2" id="KW-0472">Membrane</keyword>
<protein>
    <submittedName>
        <fullName evidence="3">Uncharacterized protein</fullName>
    </submittedName>
</protein>
<accession>A0A930H4N9</accession>
<comment type="caution">
    <text evidence="3">The sequence shown here is derived from an EMBL/GenBank/DDBJ whole genome shotgun (WGS) entry which is preliminary data.</text>
</comment>
<dbReference type="AlphaFoldDB" id="A0A930H4N9"/>
<dbReference type="Proteomes" id="UP000758611">
    <property type="component" value="Unassembled WGS sequence"/>
</dbReference>
<name>A0A930H4N9_9FIRM</name>
<feature type="compositionally biased region" description="Basic residues" evidence="1">
    <location>
        <begin position="384"/>
        <end position="403"/>
    </location>
</feature>
<evidence type="ECO:0000256" key="1">
    <source>
        <dbReference type="SAM" id="MobiDB-lite"/>
    </source>
</evidence>
<evidence type="ECO:0000313" key="4">
    <source>
        <dbReference type="Proteomes" id="UP000758611"/>
    </source>
</evidence>
<reference evidence="3" key="1">
    <citation type="submission" date="2020-04" db="EMBL/GenBank/DDBJ databases">
        <title>Deep metagenomics examines the oral microbiome during advanced dental caries in children, revealing novel taxa and co-occurrences with host molecules.</title>
        <authorList>
            <person name="Baker J.L."/>
            <person name="Morton J.T."/>
            <person name="Dinis M."/>
            <person name="Alvarez R."/>
            <person name="Tran N.C."/>
            <person name="Knight R."/>
            <person name="Edlund A."/>
        </authorList>
    </citation>
    <scope>NUCLEOTIDE SEQUENCE</scope>
    <source>
        <strain evidence="3">JCVI_23_bin.11</strain>
    </source>
</reference>
<organism evidence="3 4">
    <name type="scientific">Parvimonas micra</name>
    <dbReference type="NCBI Taxonomy" id="33033"/>
    <lineage>
        <taxon>Bacteria</taxon>
        <taxon>Bacillati</taxon>
        <taxon>Bacillota</taxon>
        <taxon>Tissierellia</taxon>
        <taxon>Tissierellales</taxon>
        <taxon>Peptoniphilaceae</taxon>
        <taxon>Parvimonas</taxon>
    </lineage>
</organism>
<feature type="transmembrane region" description="Helical" evidence="2">
    <location>
        <begin position="30"/>
        <end position="51"/>
    </location>
</feature>
<keyword evidence="2" id="KW-0812">Transmembrane</keyword>
<keyword evidence="2" id="KW-1133">Transmembrane helix</keyword>